<keyword evidence="12" id="KW-1185">Reference proteome</keyword>
<feature type="transmembrane region" description="Helical" evidence="10">
    <location>
        <begin position="12"/>
        <end position="32"/>
    </location>
</feature>
<accession>A0A4S4EEW1</accession>
<feature type="transmembrane region" description="Helical" evidence="10">
    <location>
        <begin position="80"/>
        <end position="99"/>
    </location>
</feature>
<keyword evidence="4 10" id="KW-0812">Transmembrane</keyword>
<keyword evidence="3" id="KW-0813">Transport</keyword>
<comment type="caution">
    <text evidence="11">The sequence shown here is derived from an EMBL/GenBank/DDBJ whole genome shotgun (WGS) entry which is preliminary data.</text>
</comment>
<evidence type="ECO:0000256" key="6">
    <source>
        <dbReference type="ARBA" id="ARBA00023065"/>
    </source>
</evidence>
<evidence type="ECO:0000313" key="11">
    <source>
        <dbReference type="EMBL" id="THG14306.1"/>
    </source>
</evidence>
<dbReference type="GO" id="GO:0015743">
    <property type="term" value="P:malate transport"/>
    <property type="evidence" value="ECO:0007669"/>
    <property type="project" value="InterPro"/>
</dbReference>
<evidence type="ECO:0000256" key="2">
    <source>
        <dbReference type="ARBA" id="ARBA00007079"/>
    </source>
</evidence>
<evidence type="ECO:0000256" key="5">
    <source>
        <dbReference type="ARBA" id="ARBA00022989"/>
    </source>
</evidence>
<dbReference type="STRING" id="542762.A0A4S4EEW1"/>
<dbReference type="InterPro" id="IPR020966">
    <property type="entry name" value="ALMT"/>
</dbReference>
<proteinExistence type="inferred from homology"/>
<evidence type="ECO:0000256" key="10">
    <source>
        <dbReference type="SAM" id="Phobius"/>
    </source>
</evidence>
<dbReference type="GO" id="GO:0016020">
    <property type="term" value="C:membrane"/>
    <property type="evidence" value="ECO:0007669"/>
    <property type="project" value="UniProtKB-SubCell"/>
</dbReference>
<evidence type="ECO:0000256" key="3">
    <source>
        <dbReference type="ARBA" id="ARBA00022448"/>
    </source>
</evidence>
<keyword evidence="5 10" id="KW-1133">Transmembrane helix</keyword>
<dbReference type="Pfam" id="PF11744">
    <property type="entry name" value="ALMT"/>
    <property type="match status" value="1"/>
</dbReference>
<dbReference type="EMBL" id="SDRB02005416">
    <property type="protein sequence ID" value="THG14306.1"/>
    <property type="molecule type" value="Genomic_DNA"/>
</dbReference>
<evidence type="ECO:0000256" key="9">
    <source>
        <dbReference type="SAM" id="MobiDB-lite"/>
    </source>
</evidence>
<feature type="transmembrane region" description="Helical" evidence="10">
    <location>
        <begin position="111"/>
        <end position="132"/>
    </location>
</feature>
<dbReference type="GO" id="GO:0034220">
    <property type="term" value="P:monoatomic ion transmembrane transport"/>
    <property type="evidence" value="ECO:0007669"/>
    <property type="project" value="UniProtKB-KW"/>
</dbReference>
<organism evidence="11 12">
    <name type="scientific">Camellia sinensis var. sinensis</name>
    <name type="common">China tea</name>
    <dbReference type="NCBI Taxonomy" id="542762"/>
    <lineage>
        <taxon>Eukaryota</taxon>
        <taxon>Viridiplantae</taxon>
        <taxon>Streptophyta</taxon>
        <taxon>Embryophyta</taxon>
        <taxon>Tracheophyta</taxon>
        <taxon>Spermatophyta</taxon>
        <taxon>Magnoliopsida</taxon>
        <taxon>eudicotyledons</taxon>
        <taxon>Gunneridae</taxon>
        <taxon>Pentapetalae</taxon>
        <taxon>asterids</taxon>
        <taxon>Ericales</taxon>
        <taxon>Theaceae</taxon>
        <taxon>Camellia</taxon>
    </lineage>
</organism>
<dbReference type="PANTHER" id="PTHR31086">
    <property type="entry name" value="ALUMINUM-ACTIVATED MALATE TRANSPORTER 10"/>
    <property type="match status" value="1"/>
</dbReference>
<dbReference type="Proteomes" id="UP000306102">
    <property type="component" value="Unassembled WGS sequence"/>
</dbReference>
<name>A0A4S4EEW1_CAMSN</name>
<reference evidence="11 12" key="1">
    <citation type="journal article" date="2018" name="Proc. Natl. Acad. Sci. U.S.A.">
        <title>Draft genome sequence of Camellia sinensis var. sinensis provides insights into the evolution of the tea genome and tea quality.</title>
        <authorList>
            <person name="Wei C."/>
            <person name="Yang H."/>
            <person name="Wang S."/>
            <person name="Zhao J."/>
            <person name="Liu C."/>
            <person name="Gao L."/>
            <person name="Xia E."/>
            <person name="Lu Y."/>
            <person name="Tai Y."/>
            <person name="She G."/>
            <person name="Sun J."/>
            <person name="Cao H."/>
            <person name="Tong W."/>
            <person name="Gao Q."/>
            <person name="Li Y."/>
            <person name="Deng W."/>
            <person name="Jiang X."/>
            <person name="Wang W."/>
            <person name="Chen Q."/>
            <person name="Zhang S."/>
            <person name="Li H."/>
            <person name="Wu J."/>
            <person name="Wang P."/>
            <person name="Li P."/>
            <person name="Shi C."/>
            <person name="Zheng F."/>
            <person name="Jian J."/>
            <person name="Huang B."/>
            <person name="Shan D."/>
            <person name="Shi M."/>
            <person name="Fang C."/>
            <person name="Yue Y."/>
            <person name="Li F."/>
            <person name="Li D."/>
            <person name="Wei S."/>
            <person name="Han B."/>
            <person name="Jiang C."/>
            <person name="Yin Y."/>
            <person name="Xia T."/>
            <person name="Zhang Z."/>
            <person name="Bennetzen J.L."/>
            <person name="Zhao S."/>
            <person name="Wan X."/>
        </authorList>
    </citation>
    <scope>NUCLEOTIDE SEQUENCE [LARGE SCALE GENOMIC DNA]</scope>
    <source>
        <strain evidence="12">cv. Shuchazao</strain>
        <tissue evidence="11">Leaf</tissue>
    </source>
</reference>
<evidence type="ECO:0000313" key="12">
    <source>
        <dbReference type="Proteomes" id="UP000306102"/>
    </source>
</evidence>
<comment type="subcellular location">
    <subcellularLocation>
        <location evidence="1">Membrane</location>
        <topology evidence="1">Multi-pass membrane protein</topology>
    </subcellularLocation>
</comment>
<evidence type="ECO:0000256" key="7">
    <source>
        <dbReference type="ARBA" id="ARBA00023136"/>
    </source>
</evidence>
<keyword evidence="6" id="KW-0406">Ion transport</keyword>
<evidence type="ECO:0000256" key="4">
    <source>
        <dbReference type="ARBA" id="ARBA00022692"/>
    </source>
</evidence>
<feature type="region of interest" description="Disordered" evidence="9">
    <location>
        <begin position="381"/>
        <end position="401"/>
    </location>
</feature>
<dbReference type="AlphaFoldDB" id="A0A4S4EEW1"/>
<keyword evidence="8" id="KW-0407">Ion channel</keyword>
<protein>
    <recommendedName>
        <fullName evidence="13">Aluminum-activated malate transporter</fullName>
    </recommendedName>
</protein>
<evidence type="ECO:0000256" key="8">
    <source>
        <dbReference type="ARBA" id="ARBA00023303"/>
    </source>
</evidence>
<evidence type="ECO:0000256" key="1">
    <source>
        <dbReference type="ARBA" id="ARBA00004141"/>
    </source>
</evidence>
<sequence>MRPLYDGVGGNAMWAVMTVVVVFEYIVGATLCKSINRATGTFLASSLDFAVLKMTIRPFFTASTATFSRFIPSFKSRFDYGAMIFVLTFSLVSVSSYHVDRLFAMAHHRVATIVIGTTICILTSMIFCPVWAGNELHFLINRNMEKLADSLDGCVAEYFNDDGNANEQDSTKKDSGKKLLGYKRALNSKANFVRWELAHGPFNFWHPWKQYLKIGSAMHNCAFCVESFNTCILASTQKFSEDELLKMRQNIFPKNVPEFLKNNFSDVCTRLSSHCSKVLKELSVTMKTMTKSSATDLLVSEMNFTVEELQNDLKALPNWLLVDSLLVNNENEEPNTEQLIVPLIEILSLATAISLLIKIIARIEGIVDVVDKLADLAEFKPADDKKSEQSQSTTEKIDDQTMKILEKV</sequence>
<gene>
    <name evidence="11" type="ORF">TEA_009529</name>
</gene>
<keyword evidence="7 10" id="KW-0472">Membrane</keyword>
<evidence type="ECO:0008006" key="13">
    <source>
        <dbReference type="Google" id="ProtNLM"/>
    </source>
</evidence>
<comment type="similarity">
    <text evidence="2">Belongs to the aromatic acid exporter (TC 2.A.85) family.</text>
</comment>